<feature type="compositionally biased region" description="Low complexity" evidence="1">
    <location>
        <begin position="166"/>
        <end position="177"/>
    </location>
</feature>
<accession>A0A5M3XFR1</accession>
<organism evidence="2 3">
    <name type="scientific">Acrocarpospora pleiomorpha</name>
    <dbReference type="NCBI Taxonomy" id="90975"/>
    <lineage>
        <taxon>Bacteria</taxon>
        <taxon>Bacillati</taxon>
        <taxon>Actinomycetota</taxon>
        <taxon>Actinomycetes</taxon>
        <taxon>Streptosporangiales</taxon>
        <taxon>Streptosporangiaceae</taxon>
        <taxon>Acrocarpospora</taxon>
    </lineage>
</organism>
<evidence type="ECO:0008006" key="4">
    <source>
        <dbReference type="Google" id="ProtNLM"/>
    </source>
</evidence>
<dbReference type="EMBL" id="BLAF01000007">
    <property type="protein sequence ID" value="GES18431.1"/>
    <property type="molecule type" value="Genomic_DNA"/>
</dbReference>
<dbReference type="Proteomes" id="UP000377595">
    <property type="component" value="Unassembled WGS sequence"/>
</dbReference>
<name>A0A5M3XFR1_9ACTN</name>
<protein>
    <recommendedName>
        <fullName evidence="4">DUF4367 domain-containing protein</fullName>
    </recommendedName>
</protein>
<gene>
    <name evidence="2" type="ORF">Aple_013260</name>
</gene>
<dbReference type="AlphaFoldDB" id="A0A5M3XFR1"/>
<evidence type="ECO:0000313" key="3">
    <source>
        <dbReference type="Proteomes" id="UP000377595"/>
    </source>
</evidence>
<keyword evidence="3" id="KW-1185">Reference proteome</keyword>
<evidence type="ECO:0000313" key="2">
    <source>
        <dbReference type="EMBL" id="GES18431.1"/>
    </source>
</evidence>
<reference evidence="2 3" key="1">
    <citation type="submission" date="2019-10" db="EMBL/GenBank/DDBJ databases">
        <title>Whole genome shotgun sequence of Acrocarpospora pleiomorpha NBRC 16267.</title>
        <authorList>
            <person name="Ichikawa N."/>
            <person name="Kimura A."/>
            <person name="Kitahashi Y."/>
            <person name="Komaki H."/>
            <person name="Oguchi A."/>
        </authorList>
    </citation>
    <scope>NUCLEOTIDE SEQUENCE [LARGE SCALE GENOMIC DNA]</scope>
    <source>
        <strain evidence="2 3">NBRC 16267</strain>
    </source>
</reference>
<dbReference type="OrthoDB" id="4828536at2"/>
<sequence>MTRAVLVFLGLAILITALVLLGRALLVGRGSSLSPAALDQALRQGTAPDLIYLVEVKGYEIAEQSIGVINDEGFGAFYSSTDGRRVQLRIDRGTMTDALCPGVPVTDMNPLTAPVRCERDEVGWYREGGGHHEYVAVHEDHLIKLAGSLDDVDRATLKTAVAGARRVTTTAPATPRPSHTPIVRGDLPTTGDGAPIQNTGPGG</sequence>
<dbReference type="RefSeq" id="WP_155343564.1">
    <property type="nucleotide sequence ID" value="NZ_BAAAHM010000010.1"/>
</dbReference>
<proteinExistence type="predicted"/>
<comment type="caution">
    <text evidence="2">The sequence shown here is derived from an EMBL/GenBank/DDBJ whole genome shotgun (WGS) entry which is preliminary data.</text>
</comment>
<evidence type="ECO:0000256" key="1">
    <source>
        <dbReference type="SAM" id="MobiDB-lite"/>
    </source>
</evidence>
<feature type="region of interest" description="Disordered" evidence="1">
    <location>
        <begin position="166"/>
        <end position="203"/>
    </location>
</feature>